<evidence type="ECO:0000256" key="1">
    <source>
        <dbReference type="SAM" id="SignalP"/>
    </source>
</evidence>
<sequence>MKRIAATLLLALLGIIAVQAQNFPSEIWHDGTVYLNDGEIHKGKVKYNLDNNVVQLQDNSVHTYSSSSISRFELFDEFYGGIRTFYSLPYDVNNNDYAVPVFFELLTEGEDITLLCREFIAADNRNMGMYNMYMSPMYGSQMMNSSKLDFDFYFLTDGKIVKYSEKKKDLLGYMQDREDEVKLYMRKNRLDPDQRGDLLRITAYYNQLKNE</sequence>
<gene>
    <name evidence="2" type="ORF">GCM10007049_05320</name>
</gene>
<keyword evidence="3" id="KW-1185">Reference proteome</keyword>
<dbReference type="AlphaFoldDB" id="A0A918PMJ4"/>
<evidence type="ECO:0000313" key="2">
    <source>
        <dbReference type="EMBL" id="GGZ16019.1"/>
    </source>
</evidence>
<proteinExistence type="predicted"/>
<protein>
    <submittedName>
        <fullName evidence="2">Uncharacterized protein</fullName>
    </submittedName>
</protein>
<dbReference type="RefSeq" id="WP_018474214.1">
    <property type="nucleotide sequence ID" value="NZ_BMWX01000001.1"/>
</dbReference>
<reference evidence="2" key="1">
    <citation type="journal article" date="2014" name="Int. J. Syst. Evol. Microbiol.">
        <title>Complete genome sequence of Corynebacterium casei LMG S-19264T (=DSM 44701T), isolated from a smear-ripened cheese.</title>
        <authorList>
            <consortium name="US DOE Joint Genome Institute (JGI-PGF)"/>
            <person name="Walter F."/>
            <person name="Albersmeier A."/>
            <person name="Kalinowski J."/>
            <person name="Ruckert C."/>
        </authorList>
    </citation>
    <scope>NUCLEOTIDE SEQUENCE</scope>
    <source>
        <strain evidence="2">KCTC 12368</strain>
    </source>
</reference>
<keyword evidence="1" id="KW-0732">Signal</keyword>
<feature type="signal peptide" evidence="1">
    <location>
        <begin position="1"/>
        <end position="20"/>
    </location>
</feature>
<dbReference type="EMBL" id="BMWX01000001">
    <property type="protein sequence ID" value="GGZ16019.1"/>
    <property type="molecule type" value="Genomic_DNA"/>
</dbReference>
<dbReference type="Proteomes" id="UP000619457">
    <property type="component" value="Unassembled WGS sequence"/>
</dbReference>
<accession>A0A918PMJ4</accession>
<reference evidence="2" key="2">
    <citation type="submission" date="2020-09" db="EMBL/GenBank/DDBJ databases">
        <authorList>
            <person name="Sun Q."/>
            <person name="Kim S."/>
        </authorList>
    </citation>
    <scope>NUCLEOTIDE SEQUENCE</scope>
    <source>
        <strain evidence="2">KCTC 12368</strain>
    </source>
</reference>
<feature type="chain" id="PRO_5037896329" evidence="1">
    <location>
        <begin position="21"/>
        <end position="211"/>
    </location>
</feature>
<evidence type="ECO:0000313" key="3">
    <source>
        <dbReference type="Proteomes" id="UP000619457"/>
    </source>
</evidence>
<name>A0A918PMJ4_9BACT</name>
<organism evidence="2 3">
    <name type="scientific">Echinicola pacifica</name>
    <dbReference type="NCBI Taxonomy" id="346377"/>
    <lineage>
        <taxon>Bacteria</taxon>
        <taxon>Pseudomonadati</taxon>
        <taxon>Bacteroidota</taxon>
        <taxon>Cytophagia</taxon>
        <taxon>Cytophagales</taxon>
        <taxon>Cyclobacteriaceae</taxon>
        <taxon>Echinicola</taxon>
    </lineage>
</organism>
<comment type="caution">
    <text evidence="2">The sequence shown here is derived from an EMBL/GenBank/DDBJ whole genome shotgun (WGS) entry which is preliminary data.</text>
</comment>